<feature type="region of interest" description="Disordered" evidence="2">
    <location>
        <begin position="1"/>
        <end position="107"/>
    </location>
</feature>
<dbReference type="Gene3D" id="4.10.60.10">
    <property type="entry name" value="Zinc finger, CCHC-type"/>
    <property type="match status" value="1"/>
</dbReference>
<evidence type="ECO:0008006" key="7">
    <source>
        <dbReference type="Google" id="ProtNLM"/>
    </source>
</evidence>
<keyword evidence="1" id="KW-0863">Zinc-finger</keyword>
<dbReference type="InterPro" id="IPR029021">
    <property type="entry name" value="Prot-tyrosine_phosphatase-like"/>
</dbReference>
<dbReference type="PROSITE" id="PS50056">
    <property type="entry name" value="TYR_PHOSPHATASE_2"/>
    <property type="match status" value="1"/>
</dbReference>
<feature type="region of interest" description="Disordered" evidence="2">
    <location>
        <begin position="280"/>
        <end position="309"/>
    </location>
</feature>
<dbReference type="EMBL" id="JBGBPQ010000009">
    <property type="protein sequence ID" value="KAL1520285.1"/>
    <property type="molecule type" value="Genomic_DNA"/>
</dbReference>
<dbReference type="GO" id="GO:0004484">
    <property type="term" value="F:mRNA guanylyltransferase activity"/>
    <property type="evidence" value="ECO:0007669"/>
    <property type="project" value="TreeGrafter"/>
</dbReference>
<dbReference type="Pfam" id="PF00098">
    <property type="entry name" value="zf-CCHC"/>
    <property type="match status" value="1"/>
</dbReference>
<evidence type="ECO:0000259" key="4">
    <source>
        <dbReference type="PROSITE" id="PS50158"/>
    </source>
</evidence>
<dbReference type="PANTHER" id="PTHR10367">
    <property type="entry name" value="MRNA-CAPPING ENZYME"/>
    <property type="match status" value="1"/>
</dbReference>
<feature type="compositionally biased region" description="Low complexity" evidence="2">
    <location>
        <begin position="22"/>
        <end position="43"/>
    </location>
</feature>
<name>A0AB34JHA5_PRYPA</name>
<keyword evidence="1" id="KW-0862">Zinc</keyword>
<dbReference type="SUPFAM" id="SSF57756">
    <property type="entry name" value="Retrovirus zinc finger-like domains"/>
    <property type="match status" value="1"/>
</dbReference>
<dbReference type="InterPro" id="IPR051029">
    <property type="entry name" value="mRNA_Capping_Enz/RNA_Phosphat"/>
</dbReference>
<feature type="compositionally biased region" description="Basic and acidic residues" evidence="2">
    <location>
        <begin position="292"/>
        <end position="303"/>
    </location>
</feature>
<dbReference type="Proteomes" id="UP001515480">
    <property type="component" value="Unassembled WGS sequence"/>
</dbReference>
<dbReference type="PANTHER" id="PTHR10367:SF17">
    <property type="entry name" value="MRNA-CAPPING ENZYME"/>
    <property type="match status" value="1"/>
</dbReference>
<proteinExistence type="predicted"/>
<accession>A0AB34JHA5</accession>
<comment type="caution">
    <text evidence="5">The sequence shown here is derived from an EMBL/GenBank/DDBJ whole genome shotgun (WGS) entry which is preliminary data.</text>
</comment>
<dbReference type="InterPro" id="IPR000387">
    <property type="entry name" value="Tyr_Pase_dom"/>
</dbReference>
<dbReference type="SMART" id="SM00343">
    <property type="entry name" value="ZnF_C2HC"/>
    <property type="match status" value="1"/>
</dbReference>
<dbReference type="InterPro" id="IPR016130">
    <property type="entry name" value="Tyr_Pase_AS"/>
</dbReference>
<dbReference type="SUPFAM" id="SSF52799">
    <property type="entry name" value="(Phosphotyrosine protein) phosphatases II"/>
    <property type="match status" value="1"/>
</dbReference>
<dbReference type="GO" id="GO:0003676">
    <property type="term" value="F:nucleic acid binding"/>
    <property type="evidence" value="ECO:0007669"/>
    <property type="project" value="InterPro"/>
</dbReference>
<gene>
    <name evidence="5" type="ORF">AB1Y20_023751</name>
</gene>
<dbReference type="InterPro" id="IPR036875">
    <property type="entry name" value="Znf_CCHC_sf"/>
</dbReference>
<feature type="domain" description="Tyrosine specific protein phosphatases" evidence="3">
    <location>
        <begin position="205"/>
        <end position="263"/>
    </location>
</feature>
<evidence type="ECO:0000313" key="5">
    <source>
        <dbReference type="EMBL" id="KAL1520285.1"/>
    </source>
</evidence>
<protein>
    <recommendedName>
        <fullName evidence="7">Protein-tyrosine-phosphatase</fullName>
    </recommendedName>
</protein>
<reference evidence="5 6" key="1">
    <citation type="journal article" date="2024" name="Science">
        <title>Giant polyketide synthase enzymes in the biosynthesis of giant marine polyether toxins.</title>
        <authorList>
            <person name="Fallon T.R."/>
            <person name="Shende V.V."/>
            <person name="Wierzbicki I.H."/>
            <person name="Pendleton A.L."/>
            <person name="Watervoot N.F."/>
            <person name="Auber R.P."/>
            <person name="Gonzalez D.J."/>
            <person name="Wisecaver J.H."/>
            <person name="Moore B.S."/>
        </authorList>
    </citation>
    <scope>NUCLEOTIDE SEQUENCE [LARGE SCALE GENOMIC DNA]</scope>
    <source>
        <strain evidence="5 6">12B1</strain>
    </source>
</reference>
<dbReference type="GO" id="GO:0008270">
    <property type="term" value="F:zinc ion binding"/>
    <property type="evidence" value="ECO:0007669"/>
    <property type="project" value="UniProtKB-KW"/>
</dbReference>
<dbReference type="AlphaFoldDB" id="A0AB34JHA5"/>
<organism evidence="5 6">
    <name type="scientific">Prymnesium parvum</name>
    <name type="common">Toxic golden alga</name>
    <dbReference type="NCBI Taxonomy" id="97485"/>
    <lineage>
        <taxon>Eukaryota</taxon>
        <taxon>Haptista</taxon>
        <taxon>Haptophyta</taxon>
        <taxon>Prymnesiophyceae</taxon>
        <taxon>Prymnesiales</taxon>
        <taxon>Prymnesiaceae</taxon>
        <taxon>Prymnesium</taxon>
    </lineage>
</organism>
<evidence type="ECO:0000256" key="1">
    <source>
        <dbReference type="PROSITE-ProRule" id="PRU00047"/>
    </source>
</evidence>
<evidence type="ECO:0000259" key="3">
    <source>
        <dbReference type="PROSITE" id="PS50056"/>
    </source>
</evidence>
<dbReference type="PROSITE" id="PS50158">
    <property type="entry name" value="ZF_CCHC"/>
    <property type="match status" value="1"/>
</dbReference>
<dbReference type="InterPro" id="IPR001878">
    <property type="entry name" value="Znf_CCHC"/>
</dbReference>
<feature type="domain" description="CCHC-type" evidence="4">
    <location>
        <begin position="437"/>
        <end position="450"/>
    </location>
</feature>
<sequence length="558" mass="58292">MSEGREAALLPPKKQLSALRNPAAPAPAEAEQLEAPPAGAEAVCGGGVRGRAGYRIKKRSAPPSPPPAAPPASEEQEPPQEGGDAPPAPPRAPSDEAPPQHDEGLARQRRGRLPAGWAESSPGGAALCGLCPVKTPLSEDFALPERIERWTPADCVRACGGEKVRLLIDLTASSRYYSPDQLPPAVVYHKMPVAGHGVPSEEQVACILDRIGMMRSEHGEGAVVVIHCTHGLNRTGYIVVRALVELHSYSLIDALDAFGKLRPPGLWRGEYVHALHQRYQGPRPQLPPPPEWEAHAAEAHAEADAPGGRGRGYGLAPLEMDAGEGGRGGGFRGKAGGRGGGWVGGKGGMEGGKGGKGMDGGKGGKGMDGGKGGKGMDWGAFPMWTPPGSGGGFVPGGWDMHSPSAGGWGRGKGWCEGKGDGWSGAHKGKGAGGGRGCFTCGQLGHMARDCLEGRQGFKGGKGKGDGGDVEIRAAAQDVILPDAVRAAVPQLAETVRAMVMGFFAQTQGLHQGAHEVMLSREPSAEMSQDGRPLEYRIVLKLDFDSWSWKRVRRLCLQA</sequence>
<dbReference type="PROSITE" id="PS00383">
    <property type="entry name" value="TYR_PHOSPHATASE_1"/>
    <property type="match status" value="1"/>
</dbReference>
<keyword evidence="6" id="KW-1185">Reference proteome</keyword>
<dbReference type="GO" id="GO:0006370">
    <property type="term" value="P:7-methylguanosine mRNA capping"/>
    <property type="evidence" value="ECO:0007669"/>
    <property type="project" value="TreeGrafter"/>
</dbReference>
<keyword evidence="1" id="KW-0479">Metal-binding</keyword>
<evidence type="ECO:0000313" key="6">
    <source>
        <dbReference type="Proteomes" id="UP001515480"/>
    </source>
</evidence>
<feature type="region of interest" description="Disordered" evidence="2">
    <location>
        <begin position="324"/>
        <end position="364"/>
    </location>
</feature>
<evidence type="ECO:0000256" key="2">
    <source>
        <dbReference type="SAM" id="MobiDB-lite"/>
    </source>
</evidence>
<dbReference type="Gene3D" id="3.90.190.10">
    <property type="entry name" value="Protein tyrosine phosphatase superfamily"/>
    <property type="match status" value="1"/>
</dbReference>